<evidence type="ECO:0000313" key="2">
    <source>
        <dbReference type="EMBL" id="BAG28014.1"/>
    </source>
</evidence>
<evidence type="ECO:0000259" key="1">
    <source>
        <dbReference type="Pfam" id="PF02272"/>
    </source>
</evidence>
<proteinExistence type="predicted"/>
<dbReference type="Gene3D" id="3.10.310.30">
    <property type="match status" value="1"/>
</dbReference>
<feature type="domain" description="DHHA1" evidence="1">
    <location>
        <begin position="281"/>
        <end position="351"/>
    </location>
</feature>
<dbReference type="InterPro" id="IPR052968">
    <property type="entry name" value="Nucleotide_metab_enz"/>
</dbReference>
<gene>
    <name evidence="2" type="ordered locus">LAF_1678</name>
</gene>
<dbReference type="InterPro" id="IPR038763">
    <property type="entry name" value="DHH_sf"/>
</dbReference>
<keyword evidence="3" id="KW-1185">Reference proteome</keyword>
<reference evidence="2 3" key="1">
    <citation type="journal article" date="2008" name="DNA Res.">
        <title>Comparative genome analysis of Lactobacillus reuteri and Lactobacillus fermentum reveal a genomic island for reuterin and cobalamin production.</title>
        <authorList>
            <person name="Morita H."/>
            <person name="Toh H."/>
            <person name="Fukuda S."/>
            <person name="Horikawa H."/>
            <person name="Oshima K."/>
            <person name="Suzuki T."/>
            <person name="Murakami M."/>
            <person name="Hisamatsu S."/>
            <person name="Kato Y."/>
            <person name="Takizawa T."/>
            <person name="Fukuoka H."/>
            <person name="Yoshimura T."/>
            <person name="Itoh K."/>
            <person name="O'Sullivan D.J."/>
            <person name="McKay L.L."/>
            <person name="Ohno H."/>
            <person name="Kikuchi J."/>
            <person name="Masaoka T."/>
            <person name="Hattori M."/>
        </authorList>
    </citation>
    <scope>NUCLEOTIDE SEQUENCE [LARGE SCALE GENOMIC DNA]</scope>
    <source>
        <strain evidence="3">NBRC 3956 / LMG 18251</strain>
    </source>
</reference>
<evidence type="ECO:0000313" key="3">
    <source>
        <dbReference type="Proteomes" id="UP000001697"/>
    </source>
</evidence>
<dbReference type="Proteomes" id="UP000001697">
    <property type="component" value="Chromosome"/>
</dbReference>
<dbReference type="PANTHER" id="PTHR42146">
    <property type="entry name" value="3',5'-CYCLIC-NUCLEOTIDE PHOSPHODIESTERASE"/>
    <property type="match status" value="1"/>
</dbReference>
<name>A0ABF7R4J4_LIMF3</name>
<dbReference type="InterPro" id="IPR003156">
    <property type="entry name" value="DHHA1_dom"/>
</dbReference>
<organism evidence="2 3">
    <name type="scientific">Limosilactobacillus fermentum (strain NBRC 3956 / LMG 18251)</name>
    <name type="common">Lactobacillus fermentum</name>
    <dbReference type="NCBI Taxonomy" id="334390"/>
    <lineage>
        <taxon>Bacteria</taxon>
        <taxon>Bacillati</taxon>
        <taxon>Bacillota</taxon>
        <taxon>Bacilli</taxon>
        <taxon>Lactobacillales</taxon>
        <taxon>Lactobacillaceae</taxon>
        <taxon>Limosilactobacillus</taxon>
    </lineage>
</organism>
<dbReference type="Pfam" id="PF02272">
    <property type="entry name" value="DHHA1"/>
    <property type="match status" value="1"/>
</dbReference>
<dbReference type="AlphaFoldDB" id="A0ABF7R4J4"/>
<protein>
    <recommendedName>
        <fullName evidence="1">DHHA1 domain-containing protein</fullName>
    </recommendedName>
</protein>
<dbReference type="KEGG" id="lfe:LAF_1678"/>
<sequence>MRTVKQEFNRQGTSHANPWYNGLIQGGTTMTERIKIFSHNDLDGFGAPYLLQAVQETVFPDTTFDIDNIGAGRIDEYFDRWLHSPEAGSFTDVYIMDMTPDSEHTFQELNANFANHWLVFDHHESEAEARQKHAANVVTQADADVNPSAASLAWDWLTTQPRFDQLSADRRRDLAYLIELIRAYDTWDWQNDPNMSQEVRVAADEFDQLFWFYPLSHSAEFVEQVFAQGWEQYRQQNDLLVQTLNDRRDHYLKGHLKDLMIEEIAGHKWGIVYASDYKSEIAHRLMEENPEVDAAMVVAPTSVSLRSNGKVDVAQFAEQHFRGGGHADAAGGRLDVNLIQVGEQAVIDFVKEKIANQAEEAKEEETTLADSLDPELAAKMAALFKK</sequence>
<dbReference type="EMBL" id="AP008937">
    <property type="protein sequence ID" value="BAG28014.1"/>
    <property type="molecule type" value="Genomic_DNA"/>
</dbReference>
<accession>A0ABF7R4J4</accession>
<dbReference type="SUPFAM" id="SSF64182">
    <property type="entry name" value="DHH phosphoesterases"/>
    <property type="match status" value="1"/>
</dbReference>
<dbReference type="PANTHER" id="PTHR42146:SF1">
    <property type="entry name" value="OLIGORIBONUCLEASE NRNB"/>
    <property type="match status" value="1"/>
</dbReference>